<sequence length="352" mass="40527">MSLLKHVNWVKVAGRPTRYSCISYEENPDPNMQDYFTFLLIPGNPGNDLFYENFGQQFVQEISKKQTGSATIYTISHLNHAPKDKGCSTTQQELFNLSEQIEHKLDFCREHLSKNRSLYLVGHSIGAYICLRMLDQLKKEGWIVSGCYCLFPAVERMAKTPSGQKVIPLIQFVNEHHYLAYLLTWCLKSLPNCLKHWITRMAVGKLAPECVIKAAVELVDPLVLANIAHMASNELEIVTTFDETIINPANKHLIHFYYGVDDGWSPLHWSDKMRERLPPGRVFVDNTGCEHAFVVNHSEVMAIKLSEMVADHMIKDGKTWILREMNDDHRRAREQLVVWLCKYRCAYPTGWV</sequence>
<dbReference type="EC" id="3.1.1.13" evidence="7"/>
<keyword evidence="9" id="KW-1185">Reference proteome</keyword>
<comment type="catalytic activity">
    <reaction evidence="8">
        <text>a cholesterol ester + H2O = cholesterol + a fatty acid + H(+)</text>
        <dbReference type="Rhea" id="RHEA:36403"/>
        <dbReference type="ChEBI" id="CHEBI:15377"/>
        <dbReference type="ChEBI" id="CHEBI:15378"/>
        <dbReference type="ChEBI" id="CHEBI:16113"/>
        <dbReference type="ChEBI" id="CHEBI:17002"/>
        <dbReference type="ChEBI" id="CHEBI:28868"/>
        <dbReference type="EC" id="3.1.1.13"/>
    </reaction>
    <physiologicalReaction direction="left-to-right" evidence="8">
        <dbReference type="Rhea" id="RHEA:36404"/>
    </physiologicalReaction>
</comment>
<dbReference type="AlphaFoldDB" id="A0A915DDG9"/>
<evidence type="ECO:0000256" key="6">
    <source>
        <dbReference type="ARBA" id="ARBA00031924"/>
    </source>
</evidence>
<accession>A0A915DDG9</accession>
<dbReference type="PANTHER" id="PTHR13390">
    <property type="entry name" value="LIPASE"/>
    <property type="match status" value="1"/>
</dbReference>
<keyword evidence="4" id="KW-0551">Lipid droplet</keyword>
<reference evidence="10" key="1">
    <citation type="submission" date="2022-11" db="UniProtKB">
        <authorList>
            <consortium name="WormBaseParasite"/>
        </authorList>
    </citation>
    <scope>IDENTIFICATION</scope>
</reference>
<dbReference type="InterPro" id="IPR019363">
    <property type="entry name" value="LDAH"/>
</dbReference>
<organism evidence="9 10">
    <name type="scientific">Ditylenchus dipsaci</name>
    <dbReference type="NCBI Taxonomy" id="166011"/>
    <lineage>
        <taxon>Eukaryota</taxon>
        <taxon>Metazoa</taxon>
        <taxon>Ecdysozoa</taxon>
        <taxon>Nematoda</taxon>
        <taxon>Chromadorea</taxon>
        <taxon>Rhabditida</taxon>
        <taxon>Tylenchina</taxon>
        <taxon>Tylenchomorpha</taxon>
        <taxon>Sphaerularioidea</taxon>
        <taxon>Anguinidae</taxon>
        <taxon>Anguininae</taxon>
        <taxon>Ditylenchus</taxon>
    </lineage>
</organism>
<dbReference type="GO" id="GO:0019915">
    <property type="term" value="P:lipid storage"/>
    <property type="evidence" value="ECO:0007669"/>
    <property type="project" value="InterPro"/>
</dbReference>
<dbReference type="WBParaSite" id="jg1807">
    <property type="protein sequence ID" value="jg1807"/>
    <property type="gene ID" value="jg1807"/>
</dbReference>
<dbReference type="SUPFAM" id="SSF53474">
    <property type="entry name" value="alpha/beta-Hydrolases"/>
    <property type="match status" value="1"/>
</dbReference>
<evidence type="ECO:0000256" key="5">
    <source>
        <dbReference type="ARBA" id="ARBA00022801"/>
    </source>
</evidence>
<dbReference type="GO" id="GO:0004771">
    <property type="term" value="F:sterol ester esterase activity"/>
    <property type="evidence" value="ECO:0007669"/>
    <property type="project" value="UniProtKB-EC"/>
</dbReference>
<dbReference type="PANTHER" id="PTHR13390:SF0">
    <property type="entry name" value="LIPID DROPLET-ASSOCIATED HYDROLASE"/>
    <property type="match status" value="1"/>
</dbReference>
<dbReference type="Pfam" id="PF10230">
    <property type="entry name" value="LIDHydrolase"/>
    <property type="match status" value="1"/>
</dbReference>
<dbReference type="Gene3D" id="3.40.50.1820">
    <property type="entry name" value="alpha/beta hydrolase"/>
    <property type="match status" value="1"/>
</dbReference>
<name>A0A915DDG9_9BILA</name>
<comment type="subcellular location">
    <subcellularLocation>
        <location evidence="1">Lipid droplet</location>
    </subcellularLocation>
</comment>
<evidence type="ECO:0000256" key="2">
    <source>
        <dbReference type="ARBA" id="ARBA00008300"/>
    </source>
</evidence>
<evidence type="ECO:0000256" key="3">
    <source>
        <dbReference type="ARBA" id="ARBA00019242"/>
    </source>
</evidence>
<evidence type="ECO:0000256" key="8">
    <source>
        <dbReference type="ARBA" id="ARBA00049527"/>
    </source>
</evidence>
<dbReference type="GO" id="GO:0005811">
    <property type="term" value="C:lipid droplet"/>
    <property type="evidence" value="ECO:0007669"/>
    <property type="project" value="UniProtKB-SubCell"/>
</dbReference>
<keyword evidence="5" id="KW-0378">Hydrolase</keyword>
<evidence type="ECO:0000256" key="4">
    <source>
        <dbReference type="ARBA" id="ARBA00022677"/>
    </source>
</evidence>
<evidence type="ECO:0000256" key="7">
    <source>
        <dbReference type="ARBA" id="ARBA00039150"/>
    </source>
</evidence>
<evidence type="ECO:0000256" key="1">
    <source>
        <dbReference type="ARBA" id="ARBA00004502"/>
    </source>
</evidence>
<comment type="similarity">
    <text evidence="2">Belongs to the AB hydrolase superfamily. LDAH family.</text>
</comment>
<evidence type="ECO:0000313" key="9">
    <source>
        <dbReference type="Proteomes" id="UP000887574"/>
    </source>
</evidence>
<dbReference type="InterPro" id="IPR029058">
    <property type="entry name" value="AB_hydrolase_fold"/>
</dbReference>
<protein>
    <recommendedName>
        <fullName evidence="3">Lipid droplet-associated hydrolase</fullName>
        <ecNumber evidence="7">3.1.1.13</ecNumber>
    </recommendedName>
    <alternativeName>
        <fullName evidence="6">Lipid droplet-associated serine hydrolase</fullName>
    </alternativeName>
</protein>
<proteinExistence type="inferred from homology"/>
<evidence type="ECO:0000313" key="10">
    <source>
        <dbReference type="WBParaSite" id="jg1807"/>
    </source>
</evidence>
<dbReference type="Proteomes" id="UP000887574">
    <property type="component" value="Unplaced"/>
</dbReference>